<keyword evidence="2" id="KW-1185">Reference proteome</keyword>
<dbReference type="InParanoid" id="A0A167P704"/>
<dbReference type="RefSeq" id="XP_018295411.1">
    <property type="nucleotide sequence ID" value="XM_018430552.1"/>
</dbReference>
<sequence>MVEYCCGEAYLYNIRAKANSRVTHISYVVDRLKLNVEDLASGKVEGSKRLYAVLLLLGIGDRYLLGIEVLFILGLEDLPPGGGGGGGGGGGVDQDLWYEAERSVSRPSPWWVDPTDVV</sequence>
<dbReference type="GeneID" id="28991458"/>
<dbReference type="AlphaFoldDB" id="A0A167P704"/>
<evidence type="ECO:0000313" key="2">
    <source>
        <dbReference type="Proteomes" id="UP000077315"/>
    </source>
</evidence>
<reference evidence="2" key="1">
    <citation type="submission" date="2015-06" db="EMBL/GenBank/DDBJ databases">
        <title>Expansion of signal transduction pathways in fungi by whole-genome duplication.</title>
        <authorList>
            <consortium name="DOE Joint Genome Institute"/>
            <person name="Corrochano L.M."/>
            <person name="Kuo A."/>
            <person name="Marcet-Houben M."/>
            <person name="Polaino S."/>
            <person name="Salamov A."/>
            <person name="Villalobos J.M."/>
            <person name="Alvarez M.I."/>
            <person name="Avalos J."/>
            <person name="Benito E.P."/>
            <person name="Benoit I."/>
            <person name="Burger G."/>
            <person name="Camino L.P."/>
            <person name="Canovas D."/>
            <person name="Cerda-Olmedo E."/>
            <person name="Cheng J.-F."/>
            <person name="Dominguez A."/>
            <person name="Elias M."/>
            <person name="Eslava A.P."/>
            <person name="Glaser F."/>
            <person name="Grimwood J."/>
            <person name="Gutierrez G."/>
            <person name="Heitman J."/>
            <person name="Henrissat B."/>
            <person name="Iturriaga E.A."/>
            <person name="Lang B.F."/>
            <person name="Lavin J.L."/>
            <person name="Lee S."/>
            <person name="Li W."/>
            <person name="Lindquist E."/>
            <person name="Lopez-Garcia S."/>
            <person name="Luque E.M."/>
            <person name="Marcos A.T."/>
            <person name="Martin J."/>
            <person name="McCluskey K."/>
            <person name="Medina H.R."/>
            <person name="Miralles-Duran A."/>
            <person name="Miyazaki A."/>
            <person name="Munoz-Torres E."/>
            <person name="Oguiza J.A."/>
            <person name="Ohm R."/>
            <person name="Olmedo M."/>
            <person name="Orejas M."/>
            <person name="Ortiz-Castellanos L."/>
            <person name="Pisabarro A.G."/>
            <person name="Rodriguez-Romero J."/>
            <person name="Ruiz-Herrera J."/>
            <person name="Ruiz-Vazquez R."/>
            <person name="Sanz C."/>
            <person name="Schackwitz W."/>
            <person name="Schmutz J."/>
            <person name="Shahriari M."/>
            <person name="Shelest E."/>
            <person name="Silva-Franco F."/>
            <person name="Soanes D."/>
            <person name="Syed K."/>
            <person name="Tagua V.G."/>
            <person name="Talbot N.J."/>
            <person name="Thon M."/>
            <person name="De vries R.P."/>
            <person name="Wiebenga A."/>
            <person name="Yadav J.S."/>
            <person name="Braun E.L."/>
            <person name="Baker S."/>
            <person name="Garre V."/>
            <person name="Horwitz B."/>
            <person name="Torres-Martinez S."/>
            <person name="Idnurm A."/>
            <person name="Herrera-Estrella A."/>
            <person name="Gabaldon T."/>
            <person name="Grigoriev I.V."/>
        </authorList>
    </citation>
    <scope>NUCLEOTIDE SEQUENCE [LARGE SCALE GENOMIC DNA]</scope>
    <source>
        <strain evidence="2">NRRL 1555(-)</strain>
    </source>
</reference>
<dbReference type="Proteomes" id="UP000077315">
    <property type="component" value="Unassembled WGS sequence"/>
</dbReference>
<accession>A0A167P704</accession>
<protein>
    <submittedName>
        <fullName evidence="1">Uncharacterized protein</fullName>
    </submittedName>
</protein>
<dbReference type="VEuPathDB" id="FungiDB:PHYBLDRAFT_141255"/>
<organism evidence="1 2">
    <name type="scientific">Phycomyces blakesleeanus (strain ATCC 8743b / DSM 1359 / FGSC 10004 / NBRC 33097 / NRRL 1555)</name>
    <dbReference type="NCBI Taxonomy" id="763407"/>
    <lineage>
        <taxon>Eukaryota</taxon>
        <taxon>Fungi</taxon>
        <taxon>Fungi incertae sedis</taxon>
        <taxon>Mucoromycota</taxon>
        <taxon>Mucoromycotina</taxon>
        <taxon>Mucoromycetes</taxon>
        <taxon>Mucorales</taxon>
        <taxon>Phycomycetaceae</taxon>
        <taxon>Phycomyces</taxon>
    </lineage>
</organism>
<dbReference type="EMBL" id="KV440974">
    <property type="protein sequence ID" value="OAD77371.1"/>
    <property type="molecule type" value="Genomic_DNA"/>
</dbReference>
<proteinExistence type="predicted"/>
<name>A0A167P704_PHYB8</name>
<evidence type="ECO:0000313" key="1">
    <source>
        <dbReference type="EMBL" id="OAD77371.1"/>
    </source>
</evidence>
<gene>
    <name evidence="1" type="ORF">PHYBLDRAFT_141255</name>
</gene>